<dbReference type="EMBL" id="BPVZ01000002">
    <property type="protein sequence ID" value="GKU87453.1"/>
    <property type="molecule type" value="Genomic_DNA"/>
</dbReference>
<name>A0AAV5HF27_9ROSI</name>
<reference evidence="1 2" key="1">
    <citation type="journal article" date="2021" name="Commun. Biol.">
        <title>The genome of Shorea leprosula (Dipterocarpaceae) highlights the ecological relevance of drought in aseasonal tropical rainforests.</title>
        <authorList>
            <person name="Ng K.K.S."/>
            <person name="Kobayashi M.J."/>
            <person name="Fawcett J.A."/>
            <person name="Hatakeyama M."/>
            <person name="Paape T."/>
            <person name="Ng C.H."/>
            <person name="Ang C.C."/>
            <person name="Tnah L.H."/>
            <person name="Lee C.T."/>
            <person name="Nishiyama T."/>
            <person name="Sese J."/>
            <person name="O'Brien M.J."/>
            <person name="Copetti D."/>
            <person name="Mohd Noor M.I."/>
            <person name="Ong R.C."/>
            <person name="Putra M."/>
            <person name="Sireger I.Z."/>
            <person name="Indrioko S."/>
            <person name="Kosugi Y."/>
            <person name="Izuno A."/>
            <person name="Isagi Y."/>
            <person name="Lee S.L."/>
            <person name="Shimizu K.K."/>
        </authorList>
    </citation>
    <scope>NUCLEOTIDE SEQUENCE [LARGE SCALE GENOMIC DNA]</scope>
    <source>
        <strain evidence="1">214</strain>
    </source>
</reference>
<dbReference type="PANTHER" id="PTHR34836:SF1">
    <property type="entry name" value="OS09G0428600 PROTEIN"/>
    <property type="match status" value="1"/>
</dbReference>
<keyword evidence="2" id="KW-1185">Reference proteome</keyword>
<dbReference type="AlphaFoldDB" id="A0AAV5HF27"/>
<protein>
    <submittedName>
        <fullName evidence="1">Uncharacterized protein</fullName>
    </submittedName>
</protein>
<accession>A0AAV5HF27</accession>
<dbReference type="PANTHER" id="PTHR34836">
    <property type="entry name" value="OS06G0188250 PROTEIN"/>
    <property type="match status" value="1"/>
</dbReference>
<dbReference type="InterPro" id="IPR015683">
    <property type="entry name" value="Ionotropic_Glu_rcpt"/>
</dbReference>
<gene>
    <name evidence="1" type="ORF">SLEP1_g1849</name>
</gene>
<evidence type="ECO:0000313" key="1">
    <source>
        <dbReference type="EMBL" id="GKU87453.1"/>
    </source>
</evidence>
<evidence type="ECO:0000313" key="2">
    <source>
        <dbReference type="Proteomes" id="UP001054252"/>
    </source>
</evidence>
<proteinExistence type="predicted"/>
<sequence>MDMWVGKLGVSCINMNLQDFYSYHSNYTTRLVLNVRDSKGDVVGAAAAVSSSKKLLVQIETSHHHYKNSLYHRRETMLEKEGIWSVKQNTHLHHVGNGCLGEAGLGNSITDVDENHVGKRTHNYRQKTSCI</sequence>
<organism evidence="1 2">
    <name type="scientific">Rubroshorea leprosula</name>
    <dbReference type="NCBI Taxonomy" id="152421"/>
    <lineage>
        <taxon>Eukaryota</taxon>
        <taxon>Viridiplantae</taxon>
        <taxon>Streptophyta</taxon>
        <taxon>Embryophyta</taxon>
        <taxon>Tracheophyta</taxon>
        <taxon>Spermatophyta</taxon>
        <taxon>Magnoliopsida</taxon>
        <taxon>eudicotyledons</taxon>
        <taxon>Gunneridae</taxon>
        <taxon>Pentapetalae</taxon>
        <taxon>rosids</taxon>
        <taxon>malvids</taxon>
        <taxon>Malvales</taxon>
        <taxon>Dipterocarpaceae</taxon>
        <taxon>Rubroshorea</taxon>
    </lineage>
</organism>
<comment type="caution">
    <text evidence="1">The sequence shown here is derived from an EMBL/GenBank/DDBJ whole genome shotgun (WGS) entry which is preliminary data.</text>
</comment>
<dbReference type="Proteomes" id="UP001054252">
    <property type="component" value="Unassembled WGS sequence"/>
</dbReference>